<feature type="compositionally biased region" description="Low complexity" evidence="1">
    <location>
        <begin position="62"/>
        <end position="73"/>
    </location>
</feature>
<evidence type="ECO:0000313" key="2">
    <source>
        <dbReference type="EnsemblProtists" id="Phyra78789"/>
    </source>
</evidence>
<dbReference type="RefSeq" id="XP_067739769.1">
    <property type="nucleotide sequence ID" value="XM_067882745.1"/>
</dbReference>
<evidence type="ECO:0000256" key="1">
    <source>
        <dbReference type="SAM" id="MobiDB-lite"/>
    </source>
</evidence>
<reference evidence="2" key="2">
    <citation type="submission" date="2015-06" db="UniProtKB">
        <authorList>
            <consortium name="EnsemblProtists"/>
        </authorList>
    </citation>
    <scope>IDENTIFICATION</scope>
    <source>
        <strain evidence="2">Pr102</strain>
    </source>
</reference>
<dbReference type="GeneID" id="94218527"/>
<evidence type="ECO:0000313" key="3">
    <source>
        <dbReference type="Proteomes" id="UP000005238"/>
    </source>
</evidence>
<proteinExistence type="predicted"/>
<dbReference type="HOGENOM" id="CLU_108709_0_0_1"/>
<dbReference type="EnsemblProtists" id="Phyra78789">
    <property type="protein sequence ID" value="Phyra78789"/>
    <property type="gene ID" value="Phyra78789"/>
</dbReference>
<feature type="compositionally biased region" description="Basic and acidic residues" evidence="1">
    <location>
        <begin position="75"/>
        <end position="87"/>
    </location>
</feature>
<reference evidence="3" key="1">
    <citation type="journal article" date="2006" name="Science">
        <title>Phytophthora genome sequences uncover evolutionary origins and mechanisms of pathogenesis.</title>
        <authorList>
            <person name="Tyler B.M."/>
            <person name="Tripathy S."/>
            <person name="Zhang X."/>
            <person name="Dehal P."/>
            <person name="Jiang R.H."/>
            <person name="Aerts A."/>
            <person name="Arredondo F.D."/>
            <person name="Baxter L."/>
            <person name="Bensasson D."/>
            <person name="Beynon J.L."/>
            <person name="Chapman J."/>
            <person name="Damasceno C.M."/>
            <person name="Dorrance A.E."/>
            <person name="Dou D."/>
            <person name="Dickerman A.W."/>
            <person name="Dubchak I.L."/>
            <person name="Garbelotto M."/>
            <person name="Gijzen M."/>
            <person name="Gordon S.G."/>
            <person name="Govers F."/>
            <person name="Grunwald N.J."/>
            <person name="Huang W."/>
            <person name="Ivors K.L."/>
            <person name="Jones R.W."/>
            <person name="Kamoun S."/>
            <person name="Krampis K."/>
            <person name="Lamour K.H."/>
            <person name="Lee M.K."/>
            <person name="McDonald W.H."/>
            <person name="Medina M."/>
            <person name="Meijer H.J."/>
            <person name="Nordberg E.K."/>
            <person name="Maclean D.J."/>
            <person name="Ospina-Giraldo M.D."/>
            <person name="Morris P.F."/>
            <person name="Phuntumart V."/>
            <person name="Putnam N.H."/>
            <person name="Rash S."/>
            <person name="Rose J.K."/>
            <person name="Sakihama Y."/>
            <person name="Salamov A.A."/>
            <person name="Savidor A."/>
            <person name="Scheuring C.F."/>
            <person name="Smith B.M."/>
            <person name="Sobral B.W."/>
            <person name="Terry A."/>
            <person name="Torto-Alalibo T.A."/>
            <person name="Win J."/>
            <person name="Xu Z."/>
            <person name="Zhang H."/>
            <person name="Grigoriev I.V."/>
            <person name="Rokhsar D.S."/>
            <person name="Boore J.L."/>
        </authorList>
    </citation>
    <scope>NUCLEOTIDE SEQUENCE [LARGE SCALE GENOMIC DNA]</scope>
    <source>
        <strain evidence="3">Pr102</strain>
    </source>
</reference>
<dbReference type="OrthoDB" id="107604at2759"/>
<dbReference type="OMA" id="SSMWINR"/>
<dbReference type="InParanoid" id="H3GPX3"/>
<dbReference type="EMBL" id="DS566031">
    <property type="status" value="NOT_ANNOTATED_CDS"/>
    <property type="molecule type" value="Genomic_DNA"/>
</dbReference>
<accession>H3GPX3</accession>
<name>H3GPX3_PHYRM</name>
<dbReference type="VEuPathDB" id="FungiDB:KRP22_9125"/>
<dbReference type="AlphaFoldDB" id="H3GPX3"/>
<dbReference type="eggNOG" id="ENOG502R6EC">
    <property type="taxonomic scope" value="Eukaryota"/>
</dbReference>
<dbReference type="Proteomes" id="UP000005238">
    <property type="component" value="Unassembled WGS sequence"/>
</dbReference>
<dbReference type="VEuPathDB" id="FungiDB:KRP23_12161"/>
<feature type="region of interest" description="Disordered" evidence="1">
    <location>
        <begin position="62"/>
        <end position="92"/>
    </location>
</feature>
<protein>
    <submittedName>
        <fullName evidence="2">Uncharacterized protein</fullName>
    </submittedName>
</protein>
<sequence>MHHAQQIGTQHGAVLLATRTRWCQHRQTEQYNQSASFLSELTLPQPSAPQKSSSMWINRQLSPRTTPTASPTALKQDDDNRRAESRYRRQRQAMRAPLLPVSSMAMARGNDTAYTVAQGSTPQPRWSRSRKLSTNDLPPEAAALKRRIWDSHPRSVYKFRLGKMTRVVIPPVEIPAPLSDPTLLTHMVSGKTVPMTSHMWQQQRELFKLKRLPNRIREGIAY</sequence>
<organism evidence="2 3">
    <name type="scientific">Phytophthora ramorum</name>
    <name type="common">Sudden oak death agent</name>
    <dbReference type="NCBI Taxonomy" id="164328"/>
    <lineage>
        <taxon>Eukaryota</taxon>
        <taxon>Sar</taxon>
        <taxon>Stramenopiles</taxon>
        <taxon>Oomycota</taxon>
        <taxon>Peronosporomycetes</taxon>
        <taxon>Peronosporales</taxon>
        <taxon>Peronosporaceae</taxon>
        <taxon>Phytophthora</taxon>
    </lineage>
</organism>
<keyword evidence="3" id="KW-1185">Reference proteome</keyword>